<dbReference type="Gene3D" id="3.30.1330.40">
    <property type="entry name" value="RutC-like"/>
    <property type="match status" value="1"/>
</dbReference>
<accession>A0A5E4R875</accession>
<organism evidence="1 2">
    <name type="scientific">Pandoraea anhela</name>
    <dbReference type="NCBI Taxonomy" id="2508295"/>
    <lineage>
        <taxon>Bacteria</taxon>
        <taxon>Pseudomonadati</taxon>
        <taxon>Pseudomonadota</taxon>
        <taxon>Betaproteobacteria</taxon>
        <taxon>Burkholderiales</taxon>
        <taxon>Burkholderiaceae</taxon>
        <taxon>Pandoraea</taxon>
    </lineage>
</organism>
<keyword evidence="2" id="KW-1185">Reference proteome</keyword>
<dbReference type="GO" id="GO:0019239">
    <property type="term" value="F:deaminase activity"/>
    <property type="evidence" value="ECO:0007669"/>
    <property type="project" value="TreeGrafter"/>
</dbReference>
<evidence type="ECO:0000313" key="2">
    <source>
        <dbReference type="Proteomes" id="UP000406256"/>
    </source>
</evidence>
<dbReference type="GO" id="GO:0005829">
    <property type="term" value="C:cytosol"/>
    <property type="evidence" value="ECO:0007669"/>
    <property type="project" value="TreeGrafter"/>
</dbReference>
<dbReference type="SUPFAM" id="SSF55298">
    <property type="entry name" value="YjgF-like"/>
    <property type="match status" value="1"/>
</dbReference>
<dbReference type="Pfam" id="PF01042">
    <property type="entry name" value="Ribonuc_L-PSP"/>
    <property type="match status" value="1"/>
</dbReference>
<protein>
    <submittedName>
        <fullName evidence="1">Translation-inhibition endoribonuclease</fullName>
    </submittedName>
</protein>
<dbReference type="Proteomes" id="UP000406256">
    <property type="component" value="Unassembled WGS sequence"/>
</dbReference>
<sequence>MTDIRETVVAPPPPYAASRRVGKFVLTAGQVPRNAAREVMGDSIEAQTVAVFDNLRRALADSAANMSDVVKINVYLADISEWSRFNVEYCRQMGDLRPVRTTIGCALNGVKIEVDAIAYLGDEPQMQTIGALL</sequence>
<dbReference type="OrthoDB" id="8655901at2"/>
<dbReference type="PANTHER" id="PTHR11803:SF39">
    <property type="entry name" value="2-IMINOBUTANOATE_2-IMINOPROPANOATE DEAMINASE"/>
    <property type="match status" value="1"/>
</dbReference>
<dbReference type="InterPro" id="IPR035959">
    <property type="entry name" value="RutC-like_sf"/>
</dbReference>
<dbReference type="RefSeq" id="WP_150666876.1">
    <property type="nucleotide sequence ID" value="NZ_CABPSB010000001.1"/>
</dbReference>
<dbReference type="InterPro" id="IPR006175">
    <property type="entry name" value="YjgF/YER057c/UK114"/>
</dbReference>
<dbReference type="EMBL" id="CABPSB010000001">
    <property type="protein sequence ID" value="VVD59011.1"/>
    <property type="molecule type" value="Genomic_DNA"/>
</dbReference>
<name>A0A5E4R875_9BURK</name>
<gene>
    <name evidence="1" type="ORF">PAN31108_00003</name>
</gene>
<reference evidence="1 2" key="1">
    <citation type="submission" date="2019-08" db="EMBL/GenBank/DDBJ databases">
        <authorList>
            <person name="Peeters C."/>
        </authorList>
    </citation>
    <scope>NUCLEOTIDE SEQUENCE [LARGE SCALE GENOMIC DNA]</scope>
    <source>
        <strain evidence="1 2">LMG 31108</strain>
    </source>
</reference>
<proteinExistence type="predicted"/>
<dbReference type="CDD" id="cd00448">
    <property type="entry name" value="YjgF_YER057c_UK114_family"/>
    <property type="match status" value="1"/>
</dbReference>
<evidence type="ECO:0000313" key="1">
    <source>
        <dbReference type="EMBL" id="VVD59011.1"/>
    </source>
</evidence>
<dbReference type="AlphaFoldDB" id="A0A5E4R875"/>
<dbReference type="PANTHER" id="PTHR11803">
    <property type="entry name" value="2-IMINOBUTANOATE/2-IMINOPROPANOATE DEAMINASE RIDA"/>
    <property type="match status" value="1"/>
</dbReference>